<dbReference type="EMBL" id="BKCP01010403">
    <property type="protein sequence ID" value="GER52568.1"/>
    <property type="molecule type" value="Genomic_DNA"/>
</dbReference>
<sequence>MGAASGATRKDSTISAAAAPPPSDICSALLKASTSETQASVNVGRKPHGCSIAVKLSADAIFPDRKLWMCEITEIPCVYFDKDTASKKNPLIDRERKKIKLQTAELKCSSECETV</sequence>
<keyword evidence="2" id="KW-0560">Oxidoreductase</keyword>
<dbReference type="AlphaFoldDB" id="A0A5A7R560"/>
<dbReference type="GO" id="GO:0051213">
    <property type="term" value="F:dioxygenase activity"/>
    <property type="evidence" value="ECO:0007669"/>
    <property type="project" value="UniProtKB-KW"/>
</dbReference>
<name>A0A5A7R560_STRAF</name>
<evidence type="ECO:0000313" key="3">
    <source>
        <dbReference type="Proteomes" id="UP000325081"/>
    </source>
</evidence>
<feature type="region of interest" description="Disordered" evidence="1">
    <location>
        <begin position="1"/>
        <end position="22"/>
    </location>
</feature>
<dbReference type="Proteomes" id="UP000325081">
    <property type="component" value="Unassembled WGS sequence"/>
</dbReference>
<proteinExistence type="predicted"/>
<gene>
    <name evidence="2" type="ORF">STAS_30032</name>
</gene>
<keyword evidence="3" id="KW-1185">Reference proteome</keyword>
<comment type="caution">
    <text evidence="2">The sequence shown here is derived from an EMBL/GenBank/DDBJ whole genome shotgun (WGS) entry which is preliminary data.</text>
</comment>
<keyword evidence="2" id="KW-0223">Dioxygenase</keyword>
<organism evidence="2 3">
    <name type="scientific">Striga asiatica</name>
    <name type="common">Asiatic witchweed</name>
    <name type="synonym">Buchnera asiatica</name>
    <dbReference type="NCBI Taxonomy" id="4170"/>
    <lineage>
        <taxon>Eukaryota</taxon>
        <taxon>Viridiplantae</taxon>
        <taxon>Streptophyta</taxon>
        <taxon>Embryophyta</taxon>
        <taxon>Tracheophyta</taxon>
        <taxon>Spermatophyta</taxon>
        <taxon>Magnoliopsida</taxon>
        <taxon>eudicotyledons</taxon>
        <taxon>Gunneridae</taxon>
        <taxon>Pentapetalae</taxon>
        <taxon>asterids</taxon>
        <taxon>lamiids</taxon>
        <taxon>Lamiales</taxon>
        <taxon>Orobanchaceae</taxon>
        <taxon>Buchnereae</taxon>
        <taxon>Striga</taxon>
    </lineage>
</organism>
<evidence type="ECO:0000256" key="1">
    <source>
        <dbReference type="SAM" id="MobiDB-lite"/>
    </source>
</evidence>
<protein>
    <submittedName>
        <fullName evidence="2">2-oxoglutarate-dependent dioxygenase family protein</fullName>
    </submittedName>
</protein>
<reference evidence="3" key="1">
    <citation type="journal article" date="2019" name="Curr. Biol.">
        <title>Genome Sequence of Striga asiatica Provides Insight into the Evolution of Plant Parasitism.</title>
        <authorList>
            <person name="Yoshida S."/>
            <person name="Kim S."/>
            <person name="Wafula E.K."/>
            <person name="Tanskanen J."/>
            <person name="Kim Y.M."/>
            <person name="Honaas L."/>
            <person name="Yang Z."/>
            <person name="Spallek T."/>
            <person name="Conn C.E."/>
            <person name="Ichihashi Y."/>
            <person name="Cheong K."/>
            <person name="Cui S."/>
            <person name="Der J.P."/>
            <person name="Gundlach H."/>
            <person name="Jiao Y."/>
            <person name="Hori C."/>
            <person name="Ishida J.K."/>
            <person name="Kasahara H."/>
            <person name="Kiba T."/>
            <person name="Kim M.S."/>
            <person name="Koo N."/>
            <person name="Laohavisit A."/>
            <person name="Lee Y.H."/>
            <person name="Lumba S."/>
            <person name="McCourt P."/>
            <person name="Mortimer J.C."/>
            <person name="Mutuku J.M."/>
            <person name="Nomura T."/>
            <person name="Sasaki-Sekimoto Y."/>
            <person name="Seto Y."/>
            <person name="Wang Y."/>
            <person name="Wakatake T."/>
            <person name="Sakakibara H."/>
            <person name="Demura T."/>
            <person name="Yamaguchi S."/>
            <person name="Yoneyama K."/>
            <person name="Manabe R.I."/>
            <person name="Nelson D.C."/>
            <person name="Schulman A.H."/>
            <person name="Timko M.P."/>
            <person name="dePamphilis C.W."/>
            <person name="Choi D."/>
            <person name="Shirasu K."/>
        </authorList>
    </citation>
    <scope>NUCLEOTIDE SEQUENCE [LARGE SCALE GENOMIC DNA]</scope>
    <source>
        <strain evidence="3">cv. UVA1</strain>
    </source>
</reference>
<accession>A0A5A7R560</accession>
<evidence type="ECO:0000313" key="2">
    <source>
        <dbReference type="EMBL" id="GER52568.1"/>
    </source>
</evidence>